<proteinExistence type="predicted"/>
<evidence type="ECO:0000313" key="2">
    <source>
        <dbReference type="EMBL" id="RRT58059.1"/>
    </source>
</evidence>
<accession>A0A426Z251</accession>
<evidence type="ECO:0000313" key="3">
    <source>
        <dbReference type="Proteomes" id="UP000287651"/>
    </source>
</evidence>
<protein>
    <submittedName>
        <fullName evidence="2">Uncharacterized protein</fullName>
    </submittedName>
</protein>
<feature type="region of interest" description="Disordered" evidence="1">
    <location>
        <begin position="1"/>
        <end position="25"/>
    </location>
</feature>
<reference evidence="2 3" key="1">
    <citation type="journal article" date="2014" name="Agronomy (Basel)">
        <title>A Draft Genome Sequence for Ensete ventricosum, the Drought-Tolerant Tree Against Hunger.</title>
        <authorList>
            <person name="Harrison J."/>
            <person name="Moore K.A."/>
            <person name="Paszkiewicz K."/>
            <person name="Jones T."/>
            <person name="Grant M."/>
            <person name="Ambacheew D."/>
            <person name="Muzemil S."/>
            <person name="Studholme D.J."/>
        </authorList>
    </citation>
    <scope>NUCLEOTIDE SEQUENCE [LARGE SCALE GENOMIC DNA]</scope>
</reference>
<organism evidence="2 3">
    <name type="scientific">Ensete ventricosum</name>
    <name type="common">Abyssinian banana</name>
    <name type="synonym">Musa ensete</name>
    <dbReference type="NCBI Taxonomy" id="4639"/>
    <lineage>
        <taxon>Eukaryota</taxon>
        <taxon>Viridiplantae</taxon>
        <taxon>Streptophyta</taxon>
        <taxon>Embryophyta</taxon>
        <taxon>Tracheophyta</taxon>
        <taxon>Spermatophyta</taxon>
        <taxon>Magnoliopsida</taxon>
        <taxon>Liliopsida</taxon>
        <taxon>Zingiberales</taxon>
        <taxon>Musaceae</taxon>
        <taxon>Ensete</taxon>
    </lineage>
</organism>
<feature type="region of interest" description="Disordered" evidence="1">
    <location>
        <begin position="37"/>
        <end position="95"/>
    </location>
</feature>
<name>A0A426Z251_ENSVE</name>
<dbReference type="Proteomes" id="UP000287651">
    <property type="component" value="Unassembled WGS sequence"/>
</dbReference>
<feature type="compositionally biased region" description="Low complexity" evidence="1">
    <location>
        <begin position="208"/>
        <end position="220"/>
    </location>
</feature>
<dbReference type="EMBL" id="AMZH03008860">
    <property type="protein sequence ID" value="RRT58059.1"/>
    <property type="molecule type" value="Genomic_DNA"/>
</dbReference>
<comment type="caution">
    <text evidence="2">The sequence shown here is derived from an EMBL/GenBank/DDBJ whole genome shotgun (WGS) entry which is preliminary data.</text>
</comment>
<feature type="region of interest" description="Disordered" evidence="1">
    <location>
        <begin position="201"/>
        <end position="243"/>
    </location>
</feature>
<evidence type="ECO:0000256" key="1">
    <source>
        <dbReference type="SAM" id="MobiDB-lite"/>
    </source>
</evidence>
<dbReference type="AlphaFoldDB" id="A0A426Z251"/>
<feature type="compositionally biased region" description="Basic and acidic residues" evidence="1">
    <location>
        <begin position="64"/>
        <end position="75"/>
    </location>
</feature>
<sequence length="243" mass="26976">MDGDAGAHEIGSHEKLREPRPPCLHRTDAEHVNLFLEAGVPKENSWRQDDTTNVRNHGKGMMSAKDRRTSRDGSTCRRPTRGGQSNGADERSVARDTAPRALCPLSHRFPQPEYIVDKPRDSADEGEIACLGGEKESGGVGAKLLPLHPDLVGGLLAESHLHPAPPQAHSPDVVHIHRRVREALRRGPRVPALRRLHQPLRRRRHRCGSSTSRTSSSAGRMGEHRHLRHRLGPPTRHVLRSNP</sequence>
<gene>
    <name evidence="2" type="ORF">B296_00037777</name>
</gene>